<sequence>FWGMPRVNPYDLNKPDILHNIYLGMLKHMMEWVQAFLKKHNRLEEFDKAWASIAPYPGLAVPNKAYRATTQWQGKEMRNLGRVVLGALGAALRNPGVAVRGDFARALKCVRGLIDFHLMAQYGSHTTSTLNYMESYLEYFHKHKDIFLEFRASHFNFIKLHVLTHHREHVERFGSIPQYSTDISELAHLRQIKEAYGASNKVDAATQI</sequence>
<protein>
    <submittedName>
        <fullName evidence="1">Uncharacterized protein</fullName>
    </submittedName>
</protein>
<dbReference type="AlphaFoldDB" id="A0A3N4KBL4"/>
<name>A0A3N4KBL4_9PEZI</name>
<dbReference type="InParanoid" id="A0A3N4KBL4"/>
<feature type="non-terminal residue" evidence="1">
    <location>
        <position position="208"/>
    </location>
</feature>
<keyword evidence="2" id="KW-1185">Reference proteome</keyword>
<feature type="non-terminal residue" evidence="1">
    <location>
        <position position="1"/>
    </location>
</feature>
<reference evidence="1 2" key="1">
    <citation type="journal article" date="2018" name="Nat. Ecol. Evol.">
        <title>Pezizomycetes genomes reveal the molecular basis of ectomycorrhizal truffle lifestyle.</title>
        <authorList>
            <person name="Murat C."/>
            <person name="Payen T."/>
            <person name="Noel B."/>
            <person name="Kuo A."/>
            <person name="Morin E."/>
            <person name="Chen J."/>
            <person name="Kohler A."/>
            <person name="Krizsan K."/>
            <person name="Balestrini R."/>
            <person name="Da Silva C."/>
            <person name="Montanini B."/>
            <person name="Hainaut M."/>
            <person name="Levati E."/>
            <person name="Barry K.W."/>
            <person name="Belfiori B."/>
            <person name="Cichocki N."/>
            <person name="Clum A."/>
            <person name="Dockter R.B."/>
            <person name="Fauchery L."/>
            <person name="Guy J."/>
            <person name="Iotti M."/>
            <person name="Le Tacon F."/>
            <person name="Lindquist E.A."/>
            <person name="Lipzen A."/>
            <person name="Malagnac F."/>
            <person name="Mello A."/>
            <person name="Molinier V."/>
            <person name="Miyauchi S."/>
            <person name="Poulain J."/>
            <person name="Riccioni C."/>
            <person name="Rubini A."/>
            <person name="Sitrit Y."/>
            <person name="Splivallo R."/>
            <person name="Traeger S."/>
            <person name="Wang M."/>
            <person name="Zifcakova L."/>
            <person name="Wipf D."/>
            <person name="Zambonelli A."/>
            <person name="Paolocci F."/>
            <person name="Nowrousian M."/>
            <person name="Ottonello S."/>
            <person name="Baldrian P."/>
            <person name="Spatafora J.W."/>
            <person name="Henrissat B."/>
            <person name="Nagy L.G."/>
            <person name="Aury J.M."/>
            <person name="Wincker P."/>
            <person name="Grigoriev I.V."/>
            <person name="Bonfante P."/>
            <person name="Martin F.M."/>
        </authorList>
    </citation>
    <scope>NUCLEOTIDE SEQUENCE [LARGE SCALE GENOMIC DNA]</scope>
    <source>
        <strain evidence="1 2">CCBAS932</strain>
    </source>
</reference>
<evidence type="ECO:0000313" key="1">
    <source>
        <dbReference type="EMBL" id="RPB06759.1"/>
    </source>
</evidence>
<dbReference type="Proteomes" id="UP000277580">
    <property type="component" value="Unassembled WGS sequence"/>
</dbReference>
<dbReference type="EMBL" id="ML119225">
    <property type="protein sequence ID" value="RPB06759.1"/>
    <property type="molecule type" value="Genomic_DNA"/>
</dbReference>
<accession>A0A3N4KBL4</accession>
<gene>
    <name evidence="1" type="ORF">P167DRAFT_477501</name>
</gene>
<evidence type="ECO:0000313" key="2">
    <source>
        <dbReference type="Proteomes" id="UP000277580"/>
    </source>
</evidence>
<proteinExistence type="predicted"/>
<organism evidence="1 2">
    <name type="scientific">Morchella conica CCBAS932</name>
    <dbReference type="NCBI Taxonomy" id="1392247"/>
    <lineage>
        <taxon>Eukaryota</taxon>
        <taxon>Fungi</taxon>
        <taxon>Dikarya</taxon>
        <taxon>Ascomycota</taxon>
        <taxon>Pezizomycotina</taxon>
        <taxon>Pezizomycetes</taxon>
        <taxon>Pezizales</taxon>
        <taxon>Morchellaceae</taxon>
        <taxon>Morchella</taxon>
    </lineage>
</organism>
<dbReference type="STRING" id="1392247.A0A3N4KBL4"/>
<dbReference type="OrthoDB" id="5324030at2759"/>